<dbReference type="InterPro" id="IPR025724">
    <property type="entry name" value="GAG-pre-integrase_dom"/>
</dbReference>
<feature type="non-terminal residue" evidence="3">
    <location>
        <position position="1"/>
    </location>
</feature>
<dbReference type="Pfam" id="PF22936">
    <property type="entry name" value="Pol_BBD"/>
    <property type="match status" value="1"/>
</dbReference>
<dbReference type="Pfam" id="PF13976">
    <property type="entry name" value="gag_pre-integrs"/>
    <property type="match status" value="1"/>
</dbReference>
<dbReference type="AlphaFoldDB" id="A0A371EJN8"/>
<proteinExistence type="predicted"/>
<dbReference type="EMBL" id="QJKJ01013525">
    <property type="protein sequence ID" value="RDX66252.1"/>
    <property type="molecule type" value="Genomic_DNA"/>
</dbReference>
<evidence type="ECO:0000313" key="4">
    <source>
        <dbReference type="Proteomes" id="UP000257109"/>
    </source>
</evidence>
<evidence type="ECO:0008006" key="5">
    <source>
        <dbReference type="Google" id="ProtNLM"/>
    </source>
</evidence>
<comment type="caution">
    <text evidence="3">The sequence shown here is derived from an EMBL/GenBank/DDBJ whole genome shotgun (WGS) entry which is preliminary data.</text>
</comment>
<protein>
    <recommendedName>
        <fullName evidence="5">GAG-pre-integrase domain-containing protein</fullName>
    </recommendedName>
</protein>
<dbReference type="OrthoDB" id="1645289at2759"/>
<keyword evidence="4" id="KW-1185">Reference proteome</keyword>
<gene>
    <name evidence="3" type="ORF">CR513_54999</name>
</gene>
<sequence length="204" mass="23270">MFTLKGSCNARNKTKRWINVIFRRRNLRGMIQLQLFMKPSDTESKIIIGDGIGVPMVDIRVVTLCLPSRHILLLIDVVYVPSMRGNLISISTLDKCGYTFEFGSGELVTNFNSIIVGLKVVCWVILNLRDMTSTTNETSSMLWQRCLGYTSRPQIKRLIRECILLDLKISDFDTCVDYIKDKFIVKTKSTGAKMCDDVQLVYPN</sequence>
<dbReference type="InterPro" id="IPR054722">
    <property type="entry name" value="PolX-like_BBD"/>
</dbReference>
<reference evidence="3" key="1">
    <citation type="submission" date="2018-05" db="EMBL/GenBank/DDBJ databases">
        <title>Draft genome of Mucuna pruriens seed.</title>
        <authorList>
            <person name="Nnadi N.E."/>
            <person name="Vos R."/>
            <person name="Hasami M.H."/>
            <person name="Devisetty U.K."/>
            <person name="Aguiy J.C."/>
        </authorList>
    </citation>
    <scope>NUCLEOTIDE SEQUENCE [LARGE SCALE GENOMIC DNA]</scope>
    <source>
        <strain evidence="3">JCA_2017</strain>
    </source>
</reference>
<dbReference type="Proteomes" id="UP000257109">
    <property type="component" value="Unassembled WGS sequence"/>
</dbReference>
<evidence type="ECO:0000313" key="3">
    <source>
        <dbReference type="EMBL" id="RDX66252.1"/>
    </source>
</evidence>
<organism evidence="3 4">
    <name type="scientific">Mucuna pruriens</name>
    <name type="common">Velvet bean</name>
    <name type="synonym">Dolichos pruriens</name>
    <dbReference type="NCBI Taxonomy" id="157652"/>
    <lineage>
        <taxon>Eukaryota</taxon>
        <taxon>Viridiplantae</taxon>
        <taxon>Streptophyta</taxon>
        <taxon>Embryophyta</taxon>
        <taxon>Tracheophyta</taxon>
        <taxon>Spermatophyta</taxon>
        <taxon>Magnoliopsida</taxon>
        <taxon>eudicotyledons</taxon>
        <taxon>Gunneridae</taxon>
        <taxon>Pentapetalae</taxon>
        <taxon>rosids</taxon>
        <taxon>fabids</taxon>
        <taxon>Fabales</taxon>
        <taxon>Fabaceae</taxon>
        <taxon>Papilionoideae</taxon>
        <taxon>50 kb inversion clade</taxon>
        <taxon>NPAAA clade</taxon>
        <taxon>indigoferoid/millettioid clade</taxon>
        <taxon>Phaseoleae</taxon>
        <taxon>Mucuna</taxon>
    </lineage>
</organism>
<feature type="domain" description="GAG-pre-integrase" evidence="1">
    <location>
        <begin position="131"/>
        <end position="182"/>
    </location>
</feature>
<accession>A0A371EJN8</accession>
<feature type="domain" description="Retrovirus-related Pol polyprotein from transposon TNT 1-94-like beta-barrel" evidence="2">
    <location>
        <begin position="39"/>
        <end position="98"/>
    </location>
</feature>
<evidence type="ECO:0000259" key="2">
    <source>
        <dbReference type="Pfam" id="PF22936"/>
    </source>
</evidence>
<name>A0A371EJN8_MUCPR</name>
<evidence type="ECO:0000259" key="1">
    <source>
        <dbReference type="Pfam" id="PF13976"/>
    </source>
</evidence>